<organism evidence="2">
    <name type="scientific">Streptomyces sp. SID12501</name>
    <dbReference type="NCBI Taxonomy" id="2706042"/>
    <lineage>
        <taxon>Bacteria</taxon>
        <taxon>Bacillati</taxon>
        <taxon>Actinomycetota</taxon>
        <taxon>Actinomycetes</taxon>
        <taxon>Kitasatosporales</taxon>
        <taxon>Streptomycetaceae</taxon>
        <taxon>Streptomyces</taxon>
    </lineage>
</organism>
<dbReference type="GO" id="GO:0008270">
    <property type="term" value="F:zinc ion binding"/>
    <property type="evidence" value="ECO:0007669"/>
    <property type="project" value="InterPro"/>
</dbReference>
<comment type="caution">
    <text evidence="2">The sequence shown here is derived from an EMBL/GenBank/DDBJ whole genome shotgun (WGS) entry which is preliminary data.</text>
</comment>
<accession>A0A6B3C3Q5</accession>
<dbReference type="InterPro" id="IPR002711">
    <property type="entry name" value="HNH"/>
</dbReference>
<name>A0A6B3C3Q5_9ACTN</name>
<dbReference type="AlphaFoldDB" id="A0A6B3C3Q5"/>
<keyword evidence="2" id="KW-0378">Hydrolase</keyword>
<dbReference type="InterPro" id="IPR003615">
    <property type="entry name" value="HNH_nuc"/>
</dbReference>
<dbReference type="GO" id="GO:0004519">
    <property type="term" value="F:endonuclease activity"/>
    <property type="evidence" value="ECO:0007669"/>
    <property type="project" value="UniProtKB-KW"/>
</dbReference>
<feature type="domain" description="HNH nuclease" evidence="1">
    <location>
        <begin position="48"/>
        <end position="101"/>
    </location>
</feature>
<proteinExistence type="predicted"/>
<protein>
    <submittedName>
        <fullName evidence="2">HNH endonuclease</fullName>
    </submittedName>
</protein>
<dbReference type="CDD" id="cd00085">
    <property type="entry name" value="HNHc"/>
    <property type="match status" value="1"/>
</dbReference>
<gene>
    <name evidence="2" type="ORF">G3I71_37600</name>
</gene>
<sequence length="120" mass="13535">MARCTECSNTATRRGRCDVHDRAYQNRPSVRARRSRGRRAALYNAAVRLRRTIDRKGSARCAWCLDDFPACEVEVDHLRPLATGGTDTGDNVHVLCRECHQLKTATEFGTGGGSRWSERR</sequence>
<keyword evidence="2" id="KW-0255">Endonuclease</keyword>
<dbReference type="SMART" id="SM00507">
    <property type="entry name" value="HNHc"/>
    <property type="match status" value="1"/>
</dbReference>
<dbReference type="Gene3D" id="1.10.30.50">
    <property type="match status" value="1"/>
</dbReference>
<evidence type="ECO:0000313" key="2">
    <source>
        <dbReference type="EMBL" id="NEC91395.1"/>
    </source>
</evidence>
<keyword evidence="2" id="KW-0540">Nuclease</keyword>
<dbReference type="RefSeq" id="WP_164322090.1">
    <property type="nucleotide sequence ID" value="NZ_JAAGLU010000042.1"/>
</dbReference>
<evidence type="ECO:0000259" key="1">
    <source>
        <dbReference type="SMART" id="SM00507"/>
    </source>
</evidence>
<dbReference type="Pfam" id="PF01844">
    <property type="entry name" value="HNH"/>
    <property type="match status" value="1"/>
</dbReference>
<reference evidence="2" key="1">
    <citation type="submission" date="2020-01" db="EMBL/GenBank/DDBJ databases">
        <title>Insect and environment-associated Actinomycetes.</title>
        <authorList>
            <person name="Currrie C."/>
            <person name="Chevrette M."/>
            <person name="Carlson C."/>
            <person name="Stubbendieck R."/>
            <person name="Wendt-Pienkowski E."/>
        </authorList>
    </citation>
    <scope>NUCLEOTIDE SEQUENCE</scope>
    <source>
        <strain evidence="2">SID12501</strain>
    </source>
</reference>
<dbReference type="EMBL" id="JAAGLU010000042">
    <property type="protein sequence ID" value="NEC91395.1"/>
    <property type="molecule type" value="Genomic_DNA"/>
</dbReference>
<dbReference type="GO" id="GO:0003676">
    <property type="term" value="F:nucleic acid binding"/>
    <property type="evidence" value="ECO:0007669"/>
    <property type="project" value="InterPro"/>
</dbReference>